<evidence type="ECO:0000313" key="2">
    <source>
        <dbReference type="EMBL" id="MEM0542520.1"/>
    </source>
</evidence>
<reference evidence="2 3" key="1">
    <citation type="submission" date="2024-03" db="EMBL/GenBank/DDBJ databases">
        <title>Two novel species of the genus Flavobacterium exhibiting potentially degradation of complex polysaccharides.</title>
        <authorList>
            <person name="Lian X."/>
        </authorList>
    </citation>
    <scope>NUCLEOTIDE SEQUENCE [LARGE SCALE GENOMIC DNA]</scope>
    <source>
        <strain evidence="3">j3</strain>
    </source>
</reference>
<keyword evidence="1" id="KW-0812">Transmembrane</keyword>
<evidence type="ECO:0000313" key="3">
    <source>
        <dbReference type="Proteomes" id="UP001460072"/>
    </source>
</evidence>
<name>A0ABU9N491_9FLAO</name>
<gene>
    <name evidence="2" type="ORF">WFZ85_07815</name>
</gene>
<dbReference type="EMBL" id="JBCGDO010000008">
    <property type="protein sequence ID" value="MEM0542520.1"/>
    <property type="molecule type" value="Genomic_DNA"/>
</dbReference>
<accession>A0ABU9N491</accession>
<comment type="caution">
    <text evidence="2">The sequence shown here is derived from an EMBL/GenBank/DDBJ whole genome shotgun (WGS) entry which is preliminary data.</text>
</comment>
<keyword evidence="3" id="KW-1185">Reference proteome</keyword>
<dbReference type="Proteomes" id="UP001460072">
    <property type="component" value="Unassembled WGS sequence"/>
</dbReference>
<dbReference type="NCBIfam" id="NF033708">
    <property type="entry name" value="T9SS_Cterm_ChiA"/>
    <property type="match status" value="1"/>
</dbReference>
<keyword evidence="1" id="KW-0472">Membrane</keyword>
<protein>
    <submittedName>
        <fullName evidence="2">T9SS sorting signal type C domain-containing protein</fullName>
    </submittedName>
</protein>
<organism evidence="2 3">
    <name type="scientific">Flavobacterium aureirubrum</name>
    <dbReference type="NCBI Taxonomy" id="3133147"/>
    <lineage>
        <taxon>Bacteria</taxon>
        <taxon>Pseudomonadati</taxon>
        <taxon>Bacteroidota</taxon>
        <taxon>Flavobacteriia</taxon>
        <taxon>Flavobacteriales</taxon>
        <taxon>Flavobacteriaceae</taxon>
        <taxon>Flavobacterium</taxon>
    </lineage>
</organism>
<proteinExistence type="predicted"/>
<feature type="transmembrane region" description="Helical" evidence="1">
    <location>
        <begin position="12"/>
        <end position="32"/>
    </location>
</feature>
<sequence length="930" mass="101585">MKKTNTFNKKNFCFLYKAMFILIFMAFCSGNLHSQNGQFVLEANGATPVNIGSSSVNMWPAPFLPNRKDSRVQFLYEADELNNQGAYSSGYTRISSLAFHVSALTGSATLHTYQMQNITISMGHTKATYNGDVSVIPAIPVWGITMPPPGFCTWAGSPTPEPLTVVKTLPTLTISQAGWVEIPLNTPFLWNGVDSIVVEICKADPRNSPPSTSFSTGRYEFTGRFHSQPSGSDAWTLTRSLYSNNNNNGAGSIAGCSMQISGGPNNTSPALNTQYRKFRPNIRFTFQCGGAPAAGEAILGTENFCKDEAVTLSVVNDEKATGLNYQWYYSYADDDNYVPLPGQTAATIPVERAGVDMWYKRDVGCNHNTVAGTRSSWGVKVTGVNTWNGTSWSFGSNPLPALPVRIQGNFDTTVNGSALMEACNLKIVSGTFTVRSGDFILLKEKLVVDDAATVIFENNASLIQENDAAVNVGKILYKRDSQPVRMLDYTYWSSPVAGVTPFQFSPGTPTNRIYHWNHLTQAWANGIANSPMIAGKGYIIRAPDGYPSTGTGTVFQGSFLGVPNNGLISVPSQGGSANWNLLGNPYPSAVDANKFLLANSTLLDGAIFYWTHNTLPIAALNPLFPHISSYTSDDYATYNFTGSVGLPSVSSGNNTPPGQFIGAGQSFMVKGGTSSGNVVFNNDMRKNIVGYTNSQFYRNNATNSDEVEKNRLWVEIIHQNGKFNQTMVGYVEGATDGLDWGYDTKMIPSGDVKIYTKIGDDKLVIQGKSLPFNPSDSIPLGFYTTLSGEFTLNLYQYDSIFENQSVYLLDNATSTFHDIKSGMYTFTSIQGTFDNRFELRFNNEALSLNPNIKTENSVLCYANYSDIIVKSLASQIHSVTIFDSTGRLLYNKTNVDTSEILISDIAKNNQLLLVQVENDNGVTVTKKIIF</sequence>
<evidence type="ECO:0000256" key="1">
    <source>
        <dbReference type="SAM" id="Phobius"/>
    </source>
</evidence>
<dbReference type="RefSeq" id="WP_342695726.1">
    <property type="nucleotide sequence ID" value="NZ_JBCGDO010000008.1"/>
</dbReference>
<keyword evidence="1" id="KW-1133">Transmembrane helix</keyword>